<dbReference type="PANTHER" id="PTHR30213:SF0">
    <property type="entry name" value="UPF0761 MEMBRANE PROTEIN YIHY"/>
    <property type="match status" value="1"/>
</dbReference>
<feature type="transmembrane region" description="Helical" evidence="6">
    <location>
        <begin position="177"/>
        <end position="199"/>
    </location>
</feature>
<feature type="transmembrane region" description="Helical" evidence="6">
    <location>
        <begin position="87"/>
        <end position="105"/>
    </location>
</feature>
<accession>A0A4R6PXF6</accession>
<keyword evidence="5 6" id="KW-0472">Membrane</keyword>
<keyword evidence="4 6" id="KW-1133">Transmembrane helix</keyword>
<keyword evidence="8" id="KW-1185">Reference proteome</keyword>
<dbReference type="EMBL" id="SNXO01000054">
    <property type="protein sequence ID" value="TDP47383.1"/>
    <property type="molecule type" value="Genomic_DNA"/>
</dbReference>
<protein>
    <submittedName>
        <fullName evidence="7">Membrane protein</fullName>
    </submittedName>
</protein>
<comment type="subcellular location">
    <subcellularLocation>
        <location evidence="1">Cell membrane</location>
        <topology evidence="1">Multi-pass membrane protein</topology>
    </subcellularLocation>
</comment>
<feature type="transmembrane region" description="Helical" evidence="6">
    <location>
        <begin position="211"/>
        <end position="232"/>
    </location>
</feature>
<reference evidence="7 8" key="1">
    <citation type="submission" date="2019-03" db="EMBL/GenBank/DDBJ databases">
        <title>Genomic Encyclopedia of Type Strains, Phase IV (KMG-IV): sequencing the most valuable type-strain genomes for metagenomic binning, comparative biology and taxonomic classification.</title>
        <authorList>
            <person name="Goeker M."/>
        </authorList>
    </citation>
    <scope>NUCLEOTIDE SEQUENCE [LARGE SCALE GENOMIC DNA]</scope>
    <source>
        <strain evidence="7 8">DSM 28287</strain>
    </source>
</reference>
<dbReference type="PANTHER" id="PTHR30213">
    <property type="entry name" value="INNER MEMBRANE PROTEIN YHJD"/>
    <property type="match status" value="1"/>
</dbReference>
<dbReference type="AlphaFoldDB" id="A0A4R6PXF6"/>
<dbReference type="RefSeq" id="WP_133529274.1">
    <property type="nucleotide sequence ID" value="NZ_SNXO01000054.1"/>
</dbReference>
<evidence type="ECO:0000256" key="1">
    <source>
        <dbReference type="ARBA" id="ARBA00004651"/>
    </source>
</evidence>
<evidence type="ECO:0000256" key="6">
    <source>
        <dbReference type="SAM" id="Phobius"/>
    </source>
</evidence>
<feature type="transmembrane region" description="Helical" evidence="6">
    <location>
        <begin position="244"/>
        <end position="269"/>
    </location>
</feature>
<proteinExistence type="predicted"/>
<dbReference type="Proteomes" id="UP000295500">
    <property type="component" value="Unassembled WGS sequence"/>
</dbReference>
<feature type="transmembrane region" description="Helical" evidence="6">
    <location>
        <begin position="139"/>
        <end position="157"/>
    </location>
</feature>
<comment type="caution">
    <text evidence="7">The sequence shown here is derived from an EMBL/GenBank/DDBJ whole genome shotgun (WGS) entry which is preliminary data.</text>
</comment>
<evidence type="ECO:0000256" key="3">
    <source>
        <dbReference type="ARBA" id="ARBA00022692"/>
    </source>
</evidence>
<dbReference type="InterPro" id="IPR017039">
    <property type="entry name" value="Virul_fac_BrkB"/>
</dbReference>
<organism evidence="7 8">
    <name type="scientific">Aminicella lysinilytica</name>
    <dbReference type="NCBI Taxonomy" id="433323"/>
    <lineage>
        <taxon>Bacteria</taxon>
        <taxon>Bacillati</taxon>
        <taxon>Bacillota</taxon>
        <taxon>Clostridia</taxon>
        <taxon>Peptostreptococcales</taxon>
        <taxon>Anaerovoracaceae</taxon>
        <taxon>Aminicella</taxon>
    </lineage>
</organism>
<evidence type="ECO:0000256" key="5">
    <source>
        <dbReference type="ARBA" id="ARBA00023136"/>
    </source>
</evidence>
<evidence type="ECO:0000313" key="7">
    <source>
        <dbReference type="EMBL" id="TDP47383.1"/>
    </source>
</evidence>
<evidence type="ECO:0000256" key="2">
    <source>
        <dbReference type="ARBA" id="ARBA00022475"/>
    </source>
</evidence>
<keyword evidence="3 6" id="KW-0812">Transmembrane</keyword>
<name>A0A4R6PXF6_9FIRM</name>
<dbReference type="Pfam" id="PF03631">
    <property type="entry name" value="Virul_fac_BrkB"/>
    <property type="match status" value="1"/>
</dbReference>
<feature type="transmembrane region" description="Helical" evidence="6">
    <location>
        <begin position="28"/>
        <end position="54"/>
    </location>
</feature>
<dbReference type="PIRSF" id="PIRSF035875">
    <property type="entry name" value="RNase_BN"/>
    <property type="match status" value="1"/>
</dbReference>
<gene>
    <name evidence="7" type="ORF">EV211_1546</name>
</gene>
<keyword evidence="2" id="KW-1003">Cell membrane</keyword>
<sequence length="285" mass="32660">MIERFKDRLKRMVVLGFRQFGDPYYQGFAAQIAFFIMLSLVPTIIVISQLLGVINASMDFINTWVEKYVHSSMANTLEELLGGRSSTAGNIGNNIVMIAMALWAASRAQFSMMRIANYTYSGGRTTGNFWKERFRSIRTMFLTILTYAFVIIILIYGEKISIIVFGHVVEDSLIIKLWTYFRWPLAAVLYFLVVLYNYYVLPIERMSLRDIIPGSLFGAAGMVIVTFFYSIYVDYIVHYNLIYGSLSSIVALLFWFYFLAWALALGILFNKVWKDTRGVTSNGSD</sequence>
<dbReference type="OrthoDB" id="9775903at2"/>
<evidence type="ECO:0000256" key="4">
    <source>
        <dbReference type="ARBA" id="ARBA00022989"/>
    </source>
</evidence>
<dbReference type="GO" id="GO:0005886">
    <property type="term" value="C:plasma membrane"/>
    <property type="evidence" value="ECO:0007669"/>
    <property type="project" value="UniProtKB-SubCell"/>
</dbReference>
<evidence type="ECO:0000313" key="8">
    <source>
        <dbReference type="Proteomes" id="UP000295500"/>
    </source>
</evidence>